<sequence length="125" mass="12932">MIGAVLQVAAGGALGAVARFLAVRGALAWFGPGFPWGTFIVNVLGGFVMGLLAVWLEARGLMRWAPFFLTGILGGFTTFSAFTIDAFLLWERGAVGLAAVYVLGSVALSLAGLVLGVLLMRGMPA</sequence>
<proteinExistence type="inferred from homology"/>
<dbReference type="InterPro" id="IPR003691">
    <property type="entry name" value="FluC"/>
</dbReference>
<evidence type="ECO:0000256" key="8">
    <source>
        <dbReference type="ARBA" id="ARBA00023136"/>
    </source>
</evidence>
<dbReference type="RefSeq" id="WP_310458914.1">
    <property type="nucleotide sequence ID" value="NZ_JAVKPH010000033.1"/>
</dbReference>
<evidence type="ECO:0000256" key="7">
    <source>
        <dbReference type="ARBA" id="ARBA00023065"/>
    </source>
</evidence>
<evidence type="ECO:0000256" key="5">
    <source>
        <dbReference type="ARBA" id="ARBA00022989"/>
    </source>
</evidence>
<keyword evidence="14" id="KW-1185">Reference proteome</keyword>
<keyword evidence="3" id="KW-0997">Cell inner membrane</keyword>
<protein>
    <recommendedName>
        <fullName evidence="12">Fluoride-specific ion channel FluC</fullName>
    </recommendedName>
</protein>
<comment type="caution">
    <text evidence="13">The sequence shown here is derived from an EMBL/GenBank/DDBJ whole genome shotgun (WGS) entry which is preliminary data.</text>
</comment>
<dbReference type="NCBIfam" id="NF010805">
    <property type="entry name" value="PRK14209.1"/>
    <property type="match status" value="1"/>
</dbReference>
<evidence type="ECO:0000256" key="1">
    <source>
        <dbReference type="ARBA" id="ARBA00004651"/>
    </source>
</evidence>
<evidence type="ECO:0000256" key="10">
    <source>
        <dbReference type="ARBA" id="ARBA00035120"/>
    </source>
</evidence>
<evidence type="ECO:0000256" key="12">
    <source>
        <dbReference type="HAMAP-Rule" id="MF_00454"/>
    </source>
</evidence>
<feature type="transmembrane region" description="Helical" evidence="12">
    <location>
        <begin position="67"/>
        <end position="90"/>
    </location>
</feature>
<name>A0ABU1FEH2_9RHOB</name>
<keyword evidence="12" id="KW-0479">Metal-binding</keyword>
<evidence type="ECO:0000256" key="9">
    <source>
        <dbReference type="ARBA" id="ARBA00023303"/>
    </source>
</evidence>
<gene>
    <name evidence="12 13" type="primary">crcB</name>
    <name evidence="12" type="synonym">fluC</name>
    <name evidence="13" type="ORF">RGD00_19320</name>
</gene>
<feature type="binding site" evidence="12">
    <location>
        <position position="74"/>
    </location>
    <ligand>
        <name>Na(+)</name>
        <dbReference type="ChEBI" id="CHEBI:29101"/>
        <note>structural</note>
    </ligand>
</feature>
<dbReference type="Proteomes" id="UP001247754">
    <property type="component" value="Unassembled WGS sequence"/>
</dbReference>
<keyword evidence="2 12" id="KW-1003">Cell membrane</keyword>
<feature type="transmembrane region" description="Helical" evidence="12">
    <location>
        <begin position="96"/>
        <end position="120"/>
    </location>
</feature>
<keyword evidence="9 12" id="KW-0407">Ion channel</keyword>
<comment type="similarity">
    <text evidence="10 12">Belongs to the fluoride channel Fluc/FEX (TC 1.A.43) family.</text>
</comment>
<evidence type="ECO:0000256" key="4">
    <source>
        <dbReference type="ARBA" id="ARBA00022692"/>
    </source>
</evidence>
<evidence type="ECO:0000313" key="14">
    <source>
        <dbReference type="Proteomes" id="UP001247754"/>
    </source>
</evidence>
<dbReference type="PANTHER" id="PTHR28259">
    <property type="entry name" value="FLUORIDE EXPORT PROTEIN 1-RELATED"/>
    <property type="match status" value="1"/>
</dbReference>
<keyword evidence="4 12" id="KW-0812">Transmembrane</keyword>
<feature type="binding site" evidence="12">
    <location>
        <position position="77"/>
    </location>
    <ligand>
        <name>Na(+)</name>
        <dbReference type="ChEBI" id="CHEBI:29101"/>
        <note>structural</note>
    </ligand>
</feature>
<comment type="activity regulation">
    <text evidence="12">Na(+) is not transported, but it plays an essential structural role and its presence is essential for fluoride channel function.</text>
</comment>
<keyword evidence="5 12" id="KW-1133">Transmembrane helix</keyword>
<comment type="subcellular location">
    <subcellularLocation>
        <location evidence="1 12">Cell membrane</location>
        <topology evidence="1 12">Multi-pass membrane protein</topology>
    </subcellularLocation>
</comment>
<dbReference type="EMBL" id="JAVKPH010000033">
    <property type="protein sequence ID" value="MDR5654767.1"/>
    <property type="molecule type" value="Genomic_DNA"/>
</dbReference>
<keyword evidence="12" id="KW-0813">Transport</keyword>
<feature type="transmembrane region" description="Helical" evidence="12">
    <location>
        <begin position="34"/>
        <end position="55"/>
    </location>
</feature>
<keyword evidence="7 12" id="KW-0406">Ion transport</keyword>
<keyword evidence="8 12" id="KW-0472">Membrane</keyword>
<dbReference type="Pfam" id="PF02537">
    <property type="entry name" value="CRCB"/>
    <property type="match status" value="1"/>
</dbReference>
<evidence type="ECO:0000256" key="3">
    <source>
        <dbReference type="ARBA" id="ARBA00022519"/>
    </source>
</evidence>
<evidence type="ECO:0000256" key="11">
    <source>
        <dbReference type="ARBA" id="ARBA00035585"/>
    </source>
</evidence>
<evidence type="ECO:0000256" key="6">
    <source>
        <dbReference type="ARBA" id="ARBA00023053"/>
    </source>
</evidence>
<evidence type="ECO:0000313" key="13">
    <source>
        <dbReference type="EMBL" id="MDR5654767.1"/>
    </source>
</evidence>
<dbReference type="HAMAP" id="MF_00454">
    <property type="entry name" value="FluC"/>
    <property type="match status" value="1"/>
</dbReference>
<keyword evidence="6 12" id="KW-0915">Sodium</keyword>
<organism evidence="13 14">
    <name type="scientific">Ruixingdingia sedimenti</name>
    <dbReference type="NCBI Taxonomy" id="3073604"/>
    <lineage>
        <taxon>Bacteria</taxon>
        <taxon>Pseudomonadati</taxon>
        <taxon>Pseudomonadota</taxon>
        <taxon>Alphaproteobacteria</taxon>
        <taxon>Rhodobacterales</taxon>
        <taxon>Paracoccaceae</taxon>
        <taxon>Ruixingdingia</taxon>
    </lineage>
</organism>
<reference evidence="13 14" key="1">
    <citation type="submission" date="2023-09" db="EMBL/GenBank/DDBJ databases">
        <title>Xinfangfangia sedmenti sp. nov., isolated the sedment.</title>
        <authorList>
            <person name="Xu L."/>
        </authorList>
    </citation>
    <scope>NUCLEOTIDE SEQUENCE [LARGE SCALE GENOMIC DNA]</scope>
    <source>
        <strain evidence="13 14">LG-4</strain>
    </source>
</reference>
<dbReference type="PANTHER" id="PTHR28259:SF1">
    <property type="entry name" value="FLUORIDE EXPORT PROTEIN 1-RELATED"/>
    <property type="match status" value="1"/>
</dbReference>
<comment type="function">
    <text evidence="12">Fluoride-specific ion channel. Important for reducing fluoride concentration in the cell, thus reducing its toxicity.</text>
</comment>
<accession>A0ABU1FEH2</accession>
<comment type="catalytic activity">
    <reaction evidence="11">
        <text>fluoride(in) = fluoride(out)</text>
        <dbReference type="Rhea" id="RHEA:76159"/>
        <dbReference type="ChEBI" id="CHEBI:17051"/>
    </reaction>
    <physiologicalReaction direction="left-to-right" evidence="11">
        <dbReference type="Rhea" id="RHEA:76160"/>
    </physiologicalReaction>
</comment>
<evidence type="ECO:0000256" key="2">
    <source>
        <dbReference type="ARBA" id="ARBA00022475"/>
    </source>
</evidence>